<reference evidence="9" key="1">
    <citation type="submission" date="2022-07" db="EMBL/GenBank/DDBJ databases">
        <title>Genome analysis of Parmales, a sister group of diatoms, reveals the evolutionary specialization of diatoms from phago-mixotrophs to photoautotrophs.</title>
        <authorList>
            <person name="Ban H."/>
            <person name="Sato S."/>
            <person name="Yoshikawa S."/>
            <person name="Kazumasa Y."/>
            <person name="Nakamura Y."/>
            <person name="Ichinomiya M."/>
            <person name="Saitoh K."/>
            <person name="Sato N."/>
            <person name="Blanc-Mathieu R."/>
            <person name="Endo H."/>
            <person name="Kuwata A."/>
            <person name="Ogata H."/>
        </authorList>
    </citation>
    <scope>NUCLEOTIDE SEQUENCE</scope>
</reference>
<evidence type="ECO:0000256" key="4">
    <source>
        <dbReference type="ARBA" id="ARBA00022528"/>
    </source>
</evidence>
<dbReference type="Proteomes" id="UP001165082">
    <property type="component" value="Unassembled WGS sequence"/>
</dbReference>
<protein>
    <recommendedName>
        <fullName evidence="11">Chlorophyll a-b binding protein, chloroplastic</fullName>
    </recommendedName>
</protein>
<name>A0A9W7FIU9_9STRA</name>
<dbReference type="EMBL" id="BRXZ01000498">
    <property type="protein sequence ID" value="GMI12854.1"/>
    <property type="molecule type" value="Genomic_DNA"/>
</dbReference>
<evidence type="ECO:0000256" key="5">
    <source>
        <dbReference type="ARBA" id="ARBA00022531"/>
    </source>
</evidence>
<feature type="binding site" description="axial binding residue" evidence="7">
    <location>
        <position position="120"/>
    </location>
    <ligand>
        <name>chlorophyll b</name>
        <dbReference type="ChEBI" id="CHEBI:61721"/>
        <label>1</label>
    </ligand>
    <ligandPart>
        <name>Mg</name>
        <dbReference type="ChEBI" id="CHEBI:25107"/>
    </ligandPart>
</feature>
<evidence type="ECO:0000256" key="3">
    <source>
        <dbReference type="ARBA" id="ARBA00005933"/>
    </source>
</evidence>
<feature type="compositionally biased region" description="Polar residues" evidence="8">
    <location>
        <begin position="22"/>
        <end position="32"/>
    </location>
</feature>
<feature type="binding site" description="axial binding residue" evidence="7">
    <location>
        <position position="220"/>
    </location>
    <ligand>
        <name>chlorophyll a</name>
        <dbReference type="ChEBI" id="CHEBI:58416"/>
        <label>4</label>
    </ligand>
    <ligandPart>
        <name>Mg</name>
        <dbReference type="ChEBI" id="CHEBI:25107"/>
    </ligandPart>
</feature>
<keyword evidence="7" id="KW-0157">Chromophore</keyword>
<dbReference type="SUPFAM" id="SSF103511">
    <property type="entry name" value="Chlorophyll a-b binding protein"/>
    <property type="match status" value="1"/>
</dbReference>
<feature type="binding site" evidence="7">
    <location>
        <position position="215"/>
    </location>
    <ligand>
        <name>chlorophyll a</name>
        <dbReference type="ChEBI" id="CHEBI:58416"/>
        <label>1</label>
    </ligand>
</feature>
<keyword evidence="6" id="KW-0934">Plastid</keyword>
<comment type="subcellular location">
    <subcellularLocation>
        <location evidence="2">Plastid</location>
        <location evidence="2">Chloroplast</location>
    </subcellularLocation>
</comment>
<comment type="caution">
    <text evidence="9">The sequence shown here is derived from an EMBL/GenBank/DDBJ whole genome shotgun (WGS) entry which is preliminary data.</text>
</comment>
<comment type="function">
    <text evidence="1">The light-harvesting complex (LHC) functions as a light receptor, it captures and delivers excitation energy to photosystems with which it is closely associated. Energy is transferred from the carotenoid and chlorophyll C (or B) to chlorophyll A and the photosynthetic reaction centers where it is used to synthesize ATP and reducing power.</text>
</comment>
<evidence type="ECO:0000256" key="2">
    <source>
        <dbReference type="ARBA" id="ARBA00004229"/>
    </source>
</evidence>
<evidence type="ECO:0000313" key="10">
    <source>
        <dbReference type="Proteomes" id="UP001165082"/>
    </source>
</evidence>
<dbReference type="GO" id="GO:0009765">
    <property type="term" value="P:photosynthesis, light harvesting"/>
    <property type="evidence" value="ECO:0007669"/>
    <property type="project" value="InterPro"/>
</dbReference>
<evidence type="ECO:0000256" key="1">
    <source>
        <dbReference type="ARBA" id="ARBA00004022"/>
    </source>
</evidence>
<feature type="binding site" evidence="7">
    <location>
        <position position="97"/>
    </location>
    <ligand>
        <name>chlorophyll a</name>
        <dbReference type="ChEBI" id="CHEBI:58416"/>
        <label>1</label>
    </ligand>
</feature>
<dbReference type="Gene3D" id="1.10.3460.10">
    <property type="entry name" value="Chlorophyll a/b binding protein domain"/>
    <property type="match status" value="1"/>
</dbReference>
<dbReference type="Pfam" id="PF00504">
    <property type="entry name" value="Chloroa_b-bind"/>
    <property type="match status" value="1"/>
</dbReference>
<dbReference type="InterPro" id="IPR022796">
    <property type="entry name" value="Chloroa_b-bind"/>
</dbReference>
<keyword evidence="10" id="KW-1185">Reference proteome</keyword>
<feature type="binding site" evidence="7">
    <location>
        <position position="218"/>
    </location>
    <ligand>
        <name>chlorophyll a</name>
        <dbReference type="ChEBI" id="CHEBI:58416"/>
        <label>1</label>
    </ligand>
</feature>
<sequence length="246" mass="26751">MKMIYERSRSNNGTGKIRLGSGDQNGHQKSSLSQPVSMKSILLTSLLVASQAFTIPTNTALSSSLRASNFAGAGVKDYNPELDSMSGAFIETGGRVWDPWGMSNWVPVDYAREAELANGRSAMLATVGWVWPKWFGVFPGFTDVTTTDPIDAALQADTQWWAQFIILCGVIEANKYFSAQKGQSYMGGVNDTPFYDPFGIYPKTEEGRAKMAERELKNARLAMIGIASFVAGHFIPGSVPCLPPGF</sequence>
<organism evidence="9 10">
    <name type="scientific">Triparma retinervis</name>
    <dbReference type="NCBI Taxonomy" id="2557542"/>
    <lineage>
        <taxon>Eukaryota</taxon>
        <taxon>Sar</taxon>
        <taxon>Stramenopiles</taxon>
        <taxon>Ochrophyta</taxon>
        <taxon>Bolidophyceae</taxon>
        <taxon>Parmales</taxon>
        <taxon>Triparmaceae</taxon>
        <taxon>Triparma</taxon>
    </lineage>
</organism>
<keyword evidence="7" id="KW-0148">Chlorophyll</keyword>
<dbReference type="OrthoDB" id="423598at2759"/>
<dbReference type="GO" id="GO:0016020">
    <property type="term" value="C:membrane"/>
    <property type="evidence" value="ECO:0007669"/>
    <property type="project" value="InterPro"/>
</dbReference>
<feature type="binding site" evidence="7">
    <location>
        <position position="115"/>
    </location>
    <ligand>
        <name>chlorophyll a</name>
        <dbReference type="ChEBI" id="CHEBI:58416"/>
        <label>1</label>
    </ligand>
</feature>
<feature type="binding site" evidence="7">
    <location>
        <position position="103"/>
    </location>
    <ligand>
        <name>chlorophyll a</name>
        <dbReference type="ChEBI" id="CHEBI:58416"/>
        <label>1</label>
    </ligand>
</feature>
<feature type="region of interest" description="Disordered" evidence="8">
    <location>
        <begin position="1"/>
        <end position="32"/>
    </location>
</feature>
<evidence type="ECO:0000313" key="9">
    <source>
        <dbReference type="EMBL" id="GMI12854.1"/>
    </source>
</evidence>
<comment type="similarity">
    <text evidence="3">Belongs to the fucoxanthin chlorophyll protein family.</text>
</comment>
<evidence type="ECO:0000256" key="6">
    <source>
        <dbReference type="ARBA" id="ARBA00022640"/>
    </source>
</evidence>
<proteinExistence type="inferred from homology"/>
<dbReference type="AlphaFoldDB" id="A0A9W7FIU9"/>
<evidence type="ECO:0000256" key="7">
    <source>
        <dbReference type="PIRSR" id="PIRSR601344-1"/>
    </source>
</evidence>
<feature type="binding site" description="axial binding residue" evidence="7">
    <location>
        <position position="78"/>
    </location>
    <ligand>
        <name>chlorophyll b</name>
        <dbReference type="ChEBI" id="CHEBI:61721"/>
        <label>1</label>
    </ligand>
    <ligandPart>
        <name>Mg</name>
        <dbReference type="ChEBI" id="CHEBI:25107"/>
    </ligandPart>
</feature>
<evidence type="ECO:0000256" key="8">
    <source>
        <dbReference type="SAM" id="MobiDB-lite"/>
    </source>
</evidence>
<dbReference type="PANTHER" id="PTHR21649">
    <property type="entry name" value="CHLOROPHYLL A/B BINDING PROTEIN"/>
    <property type="match status" value="1"/>
</dbReference>
<keyword evidence="5" id="KW-0602">Photosynthesis</keyword>
<evidence type="ECO:0008006" key="11">
    <source>
        <dbReference type="Google" id="ProtNLM"/>
    </source>
</evidence>
<dbReference type="GO" id="GO:0016168">
    <property type="term" value="F:chlorophyll binding"/>
    <property type="evidence" value="ECO:0007669"/>
    <property type="project" value="UniProtKB-KW"/>
</dbReference>
<accession>A0A9W7FIU9</accession>
<keyword evidence="4" id="KW-0150">Chloroplast</keyword>
<gene>
    <name evidence="9" type="ORF">TrRE_jg9428</name>
</gene>
<dbReference type="InterPro" id="IPR001344">
    <property type="entry name" value="Chloro_AB-bd_pln"/>
</dbReference>
<dbReference type="GO" id="GO:0009507">
    <property type="term" value="C:chloroplast"/>
    <property type="evidence" value="ECO:0007669"/>
    <property type="project" value="UniProtKB-SubCell"/>
</dbReference>